<comment type="caution">
    <text evidence="2">The sequence shown here is derived from an EMBL/GenBank/DDBJ whole genome shotgun (WGS) entry which is preliminary data.</text>
</comment>
<accession>A0A0R0C1J7</accession>
<evidence type="ECO:0000313" key="3">
    <source>
        <dbReference type="Proteomes" id="UP000050864"/>
    </source>
</evidence>
<reference evidence="2 3" key="1">
    <citation type="submission" date="2015-05" db="EMBL/GenBank/DDBJ databases">
        <title>Genome sequencing and analysis of members of genus Stenotrophomonas.</title>
        <authorList>
            <person name="Patil P.P."/>
            <person name="Midha S."/>
            <person name="Patil P.B."/>
        </authorList>
    </citation>
    <scope>NUCLEOTIDE SEQUENCE [LARGE SCALE GENOMIC DNA]</scope>
    <source>
        <strain evidence="2 3">DSM 18929</strain>
    </source>
</reference>
<dbReference type="Gene3D" id="3.40.50.300">
    <property type="entry name" value="P-loop containing nucleotide triphosphate hydrolases"/>
    <property type="match status" value="1"/>
</dbReference>
<dbReference type="Proteomes" id="UP000050864">
    <property type="component" value="Unassembled WGS sequence"/>
</dbReference>
<proteinExistence type="predicted"/>
<feature type="domain" description="KAP NTPase" evidence="1">
    <location>
        <begin position="22"/>
        <end position="211"/>
    </location>
</feature>
<dbReference type="RefSeq" id="WP_057634628.1">
    <property type="nucleotide sequence ID" value="NZ_LDJI01000023.1"/>
</dbReference>
<keyword evidence="3" id="KW-1185">Reference proteome</keyword>
<evidence type="ECO:0000313" key="2">
    <source>
        <dbReference type="EMBL" id="KRG63376.1"/>
    </source>
</evidence>
<dbReference type="PATRIC" id="fig|405444.3.peg.1602"/>
<name>A0A0R0C1J7_9GAMM</name>
<gene>
    <name evidence="2" type="ORF">ABB26_12520</name>
</gene>
<dbReference type="OrthoDB" id="88903at2"/>
<sequence length="617" mass="68890">MSGIPHKEAKDYLESYLARKSDQGMAVLIGGHWGAGKTRFVTAFLEKRRERISKSRGQEQAPDYLYASFFGAPDEAAVADQFLSQLYPALNSKLGKVLGTAAFRMGSALFESTSQIKSPVESSDMVAVRDWAAHPRERIVVFDDLERAGMGVEKALALINGYVERDGIRAIVIANESEIRSQGYMAWKEKVVGKTFSVCADAEEVIKSITDDLPSGKVKNYLLSHGAKVAEVVRASTYPNYRSVKNLIADIDRLVSGSDNGLAGYPLVIESLVLFSVGIGAEFRAAKLTASEILEKAGLHYQVGKSANDPRVVEVQAIYAKYSNLGSAECIVPVNFLIALWQNGELQLDAINEAVMTNPRVVGEAATPPWRRLWAMWDLGQSSYERAKREALEAFKHNAVTLEGELLHIVGAALQVESYGGEFFPNERTLAWLDSYLRRDEVRSKLTGTSIYDRSESSSAYEGLGYTGAELPVFAEAQKLVTATLWELDEERKLEKLGEYIERLRQRDYEPISLSGNWDQSLPYGPWLHLVDPAVFVSVLMDDGQVVRQLALRMMSRYESDGLGELRKEWVWLGQVRNLCRPMIAKLDEPHRTIGLRRLVVARQRIGRSIKHARSRF</sequence>
<dbReference type="Pfam" id="PF07693">
    <property type="entry name" value="KAP_NTPase"/>
    <property type="match status" value="1"/>
</dbReference>
<protein>
    <recommendedName>
        <fullName evidence="1">KAP NTPase domain-containing protein</fullName>
    </recommendedName>
</protein>
<dbReference type="EMBL" id="LDJI01000023">
    <property type="protein sequence ID" value="KRG63376.1"/>
    <property type="molecule type" value="Genomic_DNA"/>
</dbReference>
<dbReference type="InterPro" id="IPR011646">
    <property type="entry name" value="KAP_P-loop"/>
</dbReference>
<dbReference type="InterPro" id="IPR027417">
    <property type="entry name" value="P-loop_NTPase"/>
</dbReference>
<dbReference type="AlphaFoldDB" id="A0A0R0C1J7"/>
<evidence type="ECO:0000259" key="1">
    <source>
        <dbReference type="Pfam" id="PF07693"/>
    </source>
</evidence>
<organism evidence="2 3">
    <name type="scientific">Stenotrophomonas humi</name>
    <dbReference type="NCBI Taxonomy" id="405444"/>
    <lineage>
        <taxon>Bacteria</taxon>
        <taxon>Pseudomonadati</taxon>
        <taxon>Pseudomonadota</taxon>
        <taxon>Gammaproteobacteria</taxon>
        <taxon>Lysobacterales</taxon>
        <taxon>Lysobacteraceae</taxon>
        <taxon>Stenotrophomonas</taxon>
    </lineage>
</organism>